<dbReference type="Gene3D" id="3.10.450.50">
    <property type="match status" value="1"/>
</dbReference>
<proteinExistence type="predicted"/>
<name>A0ABR9TDK5_9FLAO</name>
<organism evidence="1 2">
    <name type="scientific">Flavobacterium hungaricum</name>
    <dbReference type="NCBI Taxonomy" id="2082725"/>
    <lineage>
        <taxon>Bacteria</taxon>
        <taxon>Pseudomonadati</taxon>
        <taxon>Bacteroidota</taxon>
        <taxon>Flavobacteriia</taxon>
        <taxon>Flavobacteriales</taxon>
        <taxon>Flavobacteriaceae</taxon>
        <taxon>Flavobacterium</taxon>
    </lineage>
</organism>
<protein>
    <recommendedName>
        <fullName evidence="3">SEC-C motif-containing protein</fullName>
    </recommendedName>
</protein>
<evidence type="ECO:0000313" key="1">
    <source>
        <dbReference type="EMBL" id="MBE8723428.1"/>
    </source>
</evidence>
<accession>A0ABR9TDK5</accession>
<evidence type="ECO:0000313" key="2">
    <source>
        <dbReference type="Proteomes" id="UP000640614"/>
    </source>
</evidence>
<dbReference type="RefSeq" id="WP_193844498.1">
    <property type="nucleotide sequence ID" value="NZ_PRDM01000001.1"/>
</dbReference>
<dbReference type="Proteomes" id="UP000640614">
    <property type="component" value="Unassembled WGS sequence"/>
</dbReference>
<gene>
    <name evidence="1" type="ORF">C4F50_00600</name>
</gene>
<comment type="caution">
    <text evidence="1">The sequence shown here is derived from an EMBL/GenBank/DDBJ whole genome shotgun (WGS) entry which is preliminary data.</text>
</comment>
<dbReference type="EMBL" id="PRDM01000001">
    <property type="protein sequence ID" value="MBE8723428.1"/>
    <property type="molecule type" value="Genomic_DNA"/>
</dbReference>
<reference evidence="1 2" key="1">
    <citation type="submission" date="2018-07" db="EMBL/GenBank/DDBJ databases">
        <title>Genome assembly of strain KB82.</title>
        <authorList>
            <person name="Kukolya J."/>
            <person name="Horvath B."/>
            <person name="Nagy I."/>
            <person name="Toth A."/>
        </authorList>
    </citation>
    <scope>NUCLEOTIDE SEQUENCE [LARGE SCALE GENOMIC DNA]</scope>
    <source>
        <strain evidence="1 2">Kb82</strain>
    </source>
</reference>
<evidence type="ECO:0008006" key="3">
    <source>
        <dbReference type="Google" id="ProtNLM"/>
    </source>
</evidence>
<sequence length="118" mass="14073">MPEHLELLVVPYLANQLYFDSEEEWANGDYEHGAEGILQFYQELFEMEAIEEVINLLSFLNTQKMNRNDNCFCGKKEKLKRCHLQTYNIVKDLSKRRIEYDILALKWLSKKLLKLKSI</sequence>
<keyword evidence="2" id="KW-1185">Reference proteome</keyword>